<evidence type="ECO:0000256" key="1">
    <source>
        <dbReference type="SAM" id="Phobius"/>
    </source>
</evidence>
<feature type="transmembrane region" description="Helical" evidence="1">
    <location>
        <begin position="144"/>
        <end position="170"/>
    </location>
</feature>
<sequence length="446" mass="49216">MMLFRWFFRCPLSSSQENSVDCCSQDSASIGVYTIGSDYTMTSCTISVSGTTNITAIHDYNGIRLRQLCGKITECPVMRTSYFGVYMAALCIEVIVLLACIVYAVIEVCLGEQLTARALASLGILIIIVSFPSFLSMLAGSAPIILFSIATHFLSSLLLMTLSVEAYTLWNLLKFSITIRGVLPVVITAAVVQAFVAGSALIYYFKWIPQRGKPPLIEALNAVVNQAVSTNKSSCSTEFEHSISTIREKYCPQRENIDSVLEADDNDREENNENDCMSDVPYFETAAMSLSSLRSYPYDEDDLRALGGQEVRGAHFRSAPYECLRPERALTPDSVYCDNSFVGSATPQSVYCIKPSKVTCDDHDSFTKVAPHRGEEGNIENASRRKLVYFASMQSGDAWRDLNISSYGKVNSLEAALNGTVQSTITKQLRKITAKELVAQMPRTKI</sequence>
<name>A0A915AR40_PARUN</name>
<keyword evidence="2" id="KW-1185">Reference proteome</keyword>
<accession>A0A915AR40</accession>
<dbReference type="AlphaFoldDB" id="A0A915AR40"/>
<proteinExistence type="predicted"/>
<dbReference type="Proteomes" id="UP000887569">
    <property type="component" value="Unplaced"/>
</dbReference>
<organism evidence="2 3">
    <name type="scientific">Parascaris univalens</name>
    <name type="common">Nematode worm</name>
    <dbReference type="NCBI Taxonomy" id="6257"/>
    <lineage>
        <taxon>Eukaryota</taxon>
        <taxon>Metazoa</taxon>
        <taxon>Ecdysozoa</taxon>
        <taxon>Nematoda</taxon>
        <taxon>Chromadorea</taxon>
        <taxon>Rhabditida</taxon>
        <taxon>Spirurina</taxon>
        <taxon>Ascaridomorpha</taxon>
        <taxon>Ascaridoidea</taxon>
        <taxon>Ascarididae</taxon>
        <taxon>Parascaris</taxon>
    </lineage>
</organism>
<feature type="transmembrane region" description="Helical" evidence="1">
    <location>
        <begin position="83"/>
        <end position="106"/>
    </location>
</feature>
<feature type="transmembrane region" description="Helical" evidence="1">
    <location>
        <begin position="182"/>
        <end position="205"/>
    </location>
</feature>
<keyword evidence="1" id="KW-1133">Transmembrane helix</keyword>
<evidence type="ECO:0000313" key="2">
    <source>
        <dbReference type="Proteomes" id="UP000887569"/>
    </source>
</evidence>
<dbReference type="WBParaSite" id="PgR011_g087_t01">
    <property type="protein sequence ID" value="PgR011_g087_t01"/>
    <property type="gene ID" value="PgR011_g087"/>
</dbReference>
<protein>
    <submittedName>
        <fullName evidence="3">XK-related protein</fullName>
    </submittedName>
</protein>
<keyword evidence="1" id="KW-0812">Transmembrane</keyword>
<feature type="transmembrane region" description="Helical" evidence="1">
    <location>
        <begin position="118"/>
        <end position="138"/>
    </location>
</feature>
<keyword evidence="1" id="KW-0472">Membrane</keyword>
<reference evidence="3" key="1">
    <citation type="submission" date="2022-11" db="UniProtKB">
        <authorList>
            <consortium name="WormBaseParasite"/>
        </authorList>
    </citation>
    <scope>IDENTIFICATION</scope>
</reference>
<evidence type="ECO:0000313" key="3">
    <source>
        <dbReference type="WBParaSite" id="PgR011_g087_t01"/>
    </source>
</evidence>